<dbReference type="EMBL" id="JACHHH010000009">
    <property type="protein sequence ID" value="MBB6041852.1"/>
    <property type="molecule type" value="Genomic_DNA"/>
</dbReference>
<evidence type="ECO:0000313" key="3">
    <source>
        <dbReference type="Proteomes" id="UP000522163"/>
    </source>
</evidence>
<dbReference type="Proteomes" id="UP000522163">
    <property type="component" value="Unassembled WGS sequence"/>
</dbReference>
<dbReference type="Pfam" id="PF08867">
    <property type="entry name" value="FRG"/>
    <property type="match status" value="1"/>
</dbReference>
<gene>
    <name evidence="2" type="ORF">HNQ46_001842</name>
</gene>
<reference evidence="2 3" key="1">
    <citation type="submission" date="2020-08" db="EMBL/GenBank/DDBJ databases">
        <title>Genomic Encyclopedia of Type Strains, Phase IV (KMG-IV): sequencing the most valuable type-strain genomes for metagenomic binning, comparative biology and taxonomic classification.</title>
        <authorList>
            <person name="Goeker M."/>
        </authorList>
    </citation>
    <scope>NUCLEOTIDE SEQUENCE [LARGE SCALE GENOMIC DNA]</scope>
    <source>
        <strain evidence="2 3">DSM 17245</strain>
    </source>
</reference>
<feature type="domain" description="FRG" evidence="1">
    <location>
        <begin position="23"/>
        <end position="142"/>
    </location>
</feature>
<dbReference type="InterPro" id="IPR014966">
    <property type="entry name" value="FRG-dom"/>
</dbReference>
<sequence>MKTYKVKKWREFLNVIRETRQRFGENCWFRGHSNVDYMLLPGAYRVLYVVEDQFGRPLDPVIVKNYNNRGDKVYLPHWMYLTHFIDELKKEHIKYPSKIVDQLCMAQHYGLKTSLLDWSTDLSIGLFFACDKRIKGTEAAIYILNPRQYNDDMNAKDKIFSSKELEKDIGSFLFPIAFTGPRKDKRMCRQSGNFTMHNAMIWPLDYNDYNDSIIKIEIDGLLMDEIEKTLTDFGITHDSIYVQRDIKDNISKIVEAINCNDLNMFIKKRKKLFAKTPLQERGICHSV</sequence>
<dbReference type="SMART" id="SM00901">
    <property type="entry name" value="FRG"/>
    <property type="match status" value="1"/>
</dbReference>
<protein>
    <recommendedName>
        <fullName evidence="1">FRG domain-containing protein</fullName>
    </recommendedName>
</protein>
<comment type="caution">
    <text evidence="2">The sequence shown here is derived from an EMBL/GenBank/DDBJ whole genome shotgun (WGS) entry which is preliminary data.</text>
</comment>
<name>A0A7W9W310_9FIRM</name>
<accession>A0A7W9W310</accession>
<dbReference type="RefSeq" id="WP_183684408.1">
    <property type="nucleotide sequence ID" value="NZ_JACHHH010000009.1"/>
</dbReference>
<evidence type="ECO:0000313" key="2">
    <source>
        <dbReference type="EMBL" id="MBB6041852.1"/>
    </source>
</evidence>
<evidence type="ECO:0000259" key="1">
    <source>
        <dbReference type="SMART" id="SM00901"/>
    </source>
</evidence>
<proteinExistence type="predicted"/>
<dbReference type="AlphaFoldDB" id="A0A7W9W310"/>
<organism evidence="2 3">
    <name type="scientific">Oribacterium sinus</name>
    <dbReference type="NCBI Taxonomy" id="237576"/>
    <lineage>
        <taxon>Bacteria</taxon>
        <taxon>Bacillati</taxon>
        <taxon>Bacillota</taxon>
        <taxon>Clostridia</taxon>
        <taxon>Lachnospirales</taxon>
        <taxon>Lachnospiraceae</taxon>
        <taxon>Oribacterium</taxon>
    </lineage>
</organism>
<dbReference type="GeneID" id="85015373"/>